<protein>
    <submittedName>
        <fullName evidence="1">NusG domain II-containing protein</fullName>
    </submittedName>
</protein>
<dbReference type="InterPro" id="IPR038690">
    <property type="entry name" value="NusG_2_sf"/>
</dbReference>
<dbReference type="EMBL" id="SVCA01000006">
    <property type="protein sequence ID" value="MBE6085298.1"/>
    <property type="molecule type" value="Genomic_DNA"/>
</dbReference>
<dbReference type="AlphaFoldDB" id="A0A927WEM4"/>
<dbReference type="Proteomes" id="UP000772151">
    <property type="component" value="Unassembled WGS sequence"/>
</dbReference>
<evidence type="ECO:0000313" key="2">
    <source>
        <dbReference type="Proteomes" id="UP000772151"/>
    </source>
</evidence>
<proteinExistence type="predicted"/>
<accession>A0A927WEM4</accession>
<reference evidence="1" key="1">
    <citation type="submission" date="2019-04" db="EMBL/GenBank/DDBJ databases">
        <title>Evolution of Biomass-Degrading Anaerobic Consortia Revealed by Metagenomics.</title>
        <authorList>
            <person name="Peng X."/>
        </authorList>
    </citation>
    <scope>NUCLEOTIDE SEQUENCE</scope>
    <source>
        <strain evidence="1">SIG242</strain>
    </source>
</reference>
<evidence type="ECO:0000313" key="1">
    <source>
        <dbReference type="EMBL" id="MBE6085298.1"/>
    </source>
</evidence>
<organism evidence="1 2">
    <name type="scientific">Selenomonas ruminantium</name>
    <dbReference type="NCBI Taxonomy" id="971"/>
    <lineage>
        <taxon>Bacteria</taxon>
        <taxon>Bacillati</taxon>
        <taxon>Bacillota</taxon>
        <taxon>Negativicutes</taxon>
        <taxon>Selenomonadales</taxon>
        <taxon>Selenomonadaceae</taxon>
        <taxon>Selenomonas</taxon>
    </lineage>
</organism>
<name>A0A927WEM4_SELRU</name>
<gene>
    <name evidence="1" type="ORF">E7203_07610</name>
</gene>
<dbReference type="CDD" id="cd09911">
    <property type="entry name" value="Lin0431_like"/>
    <property type="match status" value="1"/>
</dbReference>
<dbReference type="Gene3D" id="2.60.320.10">
    <property type="entry name" value="N-utilization substance G protein NusG, insert domain"/>
    <property type="match status" value="1"/>
</dbReference>
<dbReference type="Pfam" id="PF07009">
    <property type="entry name" value="NusG_II"/>
    <property type="match status" value="1"/>
</dbReference>
<comment type="caution">
    <text evidence="1">The sequence shown here is derived from an EMBL/GenBank/DDBJ whole genome shotgun (WGS) entry which is preliminary data.</text>
</comment>
<sequence>MRKITLLVYQMCYDIAMMKLLKKADIVLIVLFFGFSLVPLAKFGQPEAACFAEIRQDGQVIERIQLTGHVGVTELNVSYKSDTQEHHNHIRIKNETIAIDEADCPDKICVQTGAISKPGEIIACLPHKLIIEIKSE</sequence>